<accession>A0A8H6F9W0</accession>
<evidence type="ECO:0000313" key="2">
    <source>
        <dbReference type="Proteomes" id="UP000593566"/>
    </source>
</evidence>
<protein>
    <submittedName>
        <fullName evidence="1">Uncharacterized protein</fullName>
    </submittedName>
</protein>
<dbReference type="Proteomes" id="UP000593566">
    <property type="component" value="Unassembled WGS sequence"/>
</dbReference>
<dbReference type="EMBL" id="JACCJB010000018">
    <property type="protein sequence ID" value="KAF6220009.1"/>
    <property type="molecule type" value="Genomic_DNA"/>
</dbReference>
<dbReference type="GeneID" id="59332245"/>
<gene>
    <name evidence="1" type="ORF">HO133_003834</name>
</gene>
<keyword evidence="2" id="KW-1185">Reference proteome</keyword>
<comment type="caution">
    <text evidence="1">The sequence shown here is derived from an EMBL/GenBank/DDBJ whole genome shotgun (WGS) entry which is preliminary data.</text>
</comment>
<dbReference type="AlphaFoldDB" id="A0A8H6F9W0"/>
<evidence type="ECO:0000313" key="1">
    <source>
        <dbReference type="EMBL" id="KAF6220009.1"/>
    </source>
</evidence>
<sequence>MSHFMRLPIELPPHNWKILPWLEKQRGEDNNAAFLKTYGATPSLNMIEQKKKYPALCLGLLEVNTTIHAEAAPILYERNTVILPNAPLAAKFFLDCLGSAEKRLWLKTCRA</sequence>
<proteinExistence type="predicted"/>
<name>A0A8H6F9W0_9LECA</name>
<reference evidence="1 2" key="1">
    <citation type="journal article" date="2020" name="Genomics">
        <title>Complete, high-quality genomes from long-read metagenomic sequencing of two wolf lichen thalli reveals enigmatic genome architecture.</title>
        <authorList>
            <person name="McKenzie S.K."/>
            <person name="Walston R.F."/>
            <person name="Allen J.L."/>
        </authorList>
    </citation>
    <scope>NUCLEOTIDE SEQUENCE [LARGE SCALE GENOMIC DNA]</scope>
    <source>
        <strain evidence="1">WasteWater1</strain>
    </source>
</reference>
<organism evidence="1 2">
    <name type="scientific">Letharia lupina</name>
    <dbReference type="NCBI Taxonomy" id="560253"/>
    <lineage>
        <taxon>Eukaryota</taxon>
        <taxon>Fungi</taxon>
        <taxon>Dikarya</taxon>
        <taxon>Ascomycota</taxon>
        <taxon>Pezizomycotina</taxon>
        <taxon>Lecanoromycetes</taxon>
        <taxon>OSLEUM clade</taxon>
        <taxon>Lecanoromycetidae</taxon>
        <taxon>Lecanorales</taxon>
        <taxon>Lecanorineae</taxon>
        <taxon>Parmeliaceae</taxon>
        <taxon>Letharia</taxon>
    </lineage>
</organism>
<dbReference type="RefSeq" id="XP_037149444.1">
    <property type="nucleotide sequence ID" value="XM_037294756.1"/>
</dbReference>